<feature type="transmembrane region" description="Helical" evidence="1">
    <location>
        <begin position="251"/>
        <end position="275"/>
    </location>
</feature>
<dbReference type="WBParaSite" id="scaffold17204_cov175.g18542">
    <property type="protein sequence ID" value="scaffold17204_cov175.g18542"/>
    <property type="gene ID" value="scaffold17204_cov175.g18542"/>
</dbReference>
<proteinExistence type="predicted"/>
<sequence>MILQLFGWLNNQILQIVITYLNLDLITSCTANDVPLFDDVVAFVLEFVGLKLKITAPLPINLKIANCTSLEIVRGGGLVRVLLEFVEVGGVVDILLEFDDEFIEGIDVDEETVDIADGDPVIELFVLLEVDEFEDGPVVVTDTVTFELEDELVAGLAVVDNALDEIVAEVVDEPFVLLEVEEFEDELVEVVDDILLDFEGEIAVGLAAVTAGIVVAKNVLFEVVVGLVVPNISKMPVLLVEGIDVLLITRFVIVVVGKVEFVGIVVMVELFNMVAVFKNKLLYVFAGGALLELLVGVVVTGAEPFEFVDEIVVAGGVLVELVSEIVVAGSELFELLVGVVVVVAELFEFVDGILGVLFEFVGEVVAAIVVLFEFAGEIVVAIVVLFEFVGEIVFPDILVEVDEFVTGITFPTAVLLELITVAGMLVVLLTGVLLEFINEVVAGRAVIGRGVVTLAALLELAEETVDNTVANVLFELVEEFVTEVGIDVVAADALLEFVEEFVLGVAEILPEFVEEPVTGMTVDGIAVVAAAVLLEFGDKFVAAFVEVDVTLVLLEFTEIEVELETVEAILLEFVEGIVVVEDVLLEFVDEFVKEATVELDNPAVDTCIIPQIFAFEMVEAFAVTFIAVVEFNKAEDGVGEEEFEEELVTDVGIGIVVLFDAEELFEFVDEVVAEFVAICVAKVVLVELIVVDGVVLLEFVDELFTPFVLFGIEDGLVAESALVCIETVVLFEFELELVVEFMVDCVVAGIIVALEFVGDPALLELVDVELAKGVVPVAFNTPTVGICIIPQTFEFEMLEDIGRPIDRTELIVVV</sequence>
<dbReference type="AlphaFoldDB" id="A0A915LR19"/>
<reference evidence="3" key="1">
    <citation type="submission" date="2022-11" db="UniProtKB">
        <authorList>
            <consortium name="WormBaseParasite"/>
        </authorList>
    </citation>
    <scope>IDENTIFICATION</scope>
</reference>
<evidence type="ECO:0000313" key="2">
    <source>
        <dbReference type="Proteomes" id="UP000887561"/>
    </source>
</evidence>
<feature type="transmembrane region" description="Helical" evidence="1">
    <location>
        <begin position="335"/>
        <end position="357"/>
    </location>
</feature>
<organism evidence="2 3">
    <name type="scientific">Meloidogyne javanica</name>
    <name type="common">Root-knot nematode worm</name>
    <dbReference type="NCBI Taxonomy" id="6303"/>
    <lineage>
        <taxon>Eukaryota</taxon>
        <taxon>Metazoa</taxon>
        <taxon>Ecdysozoa</taxon>
        <taxon>Nematoda</taxon>
        <taxon>Chromadorea</taxon>
        <taxon>Rhabditida</taxon>
        <taxon>Tylenchina</taxon>
        <taxon>Tylenchomorpha</taxon>
        <taxon>Tylenchoidea</taxon>
        <taxon>Meloidogynidae</taxon>
        <taxon>Meloidogyninae</taxon>
        <taxon>Meloidogyne</taxon>
        <taxon>Meloidogyne incognita group</taxon>
    </lineage>
</organism>
<dbReference type="Proteomes" id="UP000887561">
    <property type="component" value="Unplaced"/>
</dbReference>
<keyword evidence="1" id="KW-1133">Transmembrane helix</keyword>
<evidence type="ECO:0000313" key="3">
    <source>
        <dbReference type="WBParaSite" id="scaffold17204_cov175.g18542"/>
    </source>
</evidence>
<feature type="transmembrane region" description="Helical" evidence="1">
    <location>
        <begin position="408"/>
        <end position="434"/>
    </location>
</feature>
<keyword evidence="1" id="KW-0472">Membrane</keyword>
<accession>A0A915LR19</accession>
<feature type="transmembrane region" description="Helical" evidence="1">
    <location>
        <begin position="364"/>
        <end position="388"/>
    </location>
</feature>
<keyword evidence="1" id="KW-0812">Transmembrane</keyword>
<keyword evidence="2" id="KW-1185">Reference proteome</keyword>
<protein>
    <submittedName>
        <fullName evidence="3">Uncharacterized protein</fullName>
    </submittedName>
</protein>
<evidence type="ECO:0000256" key="1">
    <source>
        <dbReference type="SAM" id="Phobius"/>
    </source>
</evidence>
<name>A0A915LR19_MELJA</name>
<feature type="transmembrane region" description="Helical" evidence="1">
    <location>
        <begin position="281"/>
        <end position="299"/>
    </location>
</feature>